<evidence type="ECO:0000256" key="1">
    <source>
        <dbReference type="SAM" id="MobiDB-lite"/>
    </source>
</evidence>
<evidence type="ECO:0000256" key="2">
    <source>
        <dbReference type="SAM" id="Phobius"/>
    </source>
</evidence>
<dbReference type="Proteomes" id="UP001159042">
    <property type="component" value="Unassembled WGS sequence"/>
</dbReference>
<comment type="caution">
    <text evidence="4">The sequence shown here is derived from an EMBL/GenBank/DDBJ whole genome shotgun (WGS) entry which is preliminary data.</text>
</comment>
<feature type="chain" id="PRO_5043754007" evidence="3">
    <location>
        <begin position="19"/>
        <end position="322"/>
    </location>
</feature>
<feature type="region of interest" description="Disordered" evidence="1">
    <location>
        <begin position="166"/>
        <end position="191"/>
    </location>
</feature>
<evidence type="ECO:0000313" key="5">
    <source>
        <dbReference type="Proteomes" id="UP001159042"/>
    </source>
</evidence>
<keyword evidence="2" id="KW-0812">Transmembrane</keyword>
<evidence type="ECO:0000256" key="3">
    <source>
        <dbReference type="SAM" id="SignalP"/>
    </source>
</evidence>
<reference evidence="4 5" key="1">
    <citation type="journal article" date="2023" name="Insect Mol. Biol.">
        <title>Genome sequencing provides insights into the evolution of gene families encoding plant cell wall-degrading enzymes in longhorned beetles.</title>
        <authorList>
            <person name="Shin N.R."/>
            <person name="Okamura Y."/>
            <person name="Kirsch R."/>
            <person name="Pauchet Y."/>
        </authorList>
    </citation>
    <scope>NUCLEOTIDE SEQUENCE [LARGE SCALE GENOMIC DNA]</scope>
    <source>
        <strain evidence="4">EAD_L_NR</strain>
    </source>
</reference>
<accession>A0AAV8W6Z0</accession>
<keyword evidence="5" id="KW-1185">Reference proteome</keyword>
<gene>
    <name evidence="4" type="ORF">NQ315_004366</name>
</gene>
<dbReference type="AlphaFoldDB" id="A0AAV8W6Z0"/>
<keyword evidence="3" id="KW-0732">Signal</keyword>
<organism evidence="4 5">
    <name type="scientific">Exocentrus adspersus</name>
    <dbReference type="NCBI Taxonomy" id="1586481"/>
    <lineage>
        <taxon>Eukaryota</taxon>
        <taxon>Metazoa</taxon>
        <taxon>Ecdysozoa</taxon>
        <taxon>Arthropoda</taxon>
        <taxon>Hexapoda</taxon>
        <taxon>Insecta</taxon>
        <taxon>Pterygota</taxon>
        <taxon>Neoptera</taxon>
        <taxon>Endopterygota</taxon>
        <taxon>Coleoptera</taxon>
        <taxon>Polyphaga</taxon>
        <taxon>Cucujiformia</taxon>
        <taxon>Chrysomeloidea</taxon>
        <taxon>Cerambycidae</taxon>
        <taxon>Lamiinae</taxon>
        <taxon>Acanthocinini</taxon>
        <taxon>Exocentrus</taxon>
    </lineage>
</organism>
<evidence type="ECO:0000313" key="4">
    <source>
        <dbReference type="EMBL" id="KAJ8922420.1"/>
    </source>
</evidence>
<keyword evidence="2" id="KW-0472">Membrane</keyword>
<feature type="transmembrane region" description="Helical" evidence="2">
    <location>
        <begin position="294"/>
        <end position="321"/>
    </location>
</feature>
<dbReference type="EMBL" id="JANEYG010000007">
    <property type="protein sequence ID" value="KAJ8922420.1"/>
    <property type="molecule type" value="Genomic_DNA"/>
</dbReference>
<keyword evidence="2" id="KW-1133">Transmembrane helix</keyword>
<feature type="signal peptide" evidence="3">
    <location>
        <begin position="1"/>
        <end position="18"/>
    </location>
</feature>
<sequence length="322" mass="36232">MKFTFICIVAVVTGSVCATGDLEVYPGLRQKRRTLESYDAQDLYPDYRRYPYQTLQPEDYDTDRKDLYDLYPEVMLQLHKEALKEPELRRIFAGHIPDAKQQRYKFEKIYKQLKEANKPRFKSYLGMLDDVRMYPQEEDDFSFNEEGARNVYGRPSLSVEDEVPDVAEASGGGGMHHGHKETKPTSEEEFPEGLYRDVKVVEDPAEFAYAPSDPRFYQKGDSAASPDAVPKGRILDEPPISTSEDPFKVRSRSDQNVQGRVNDLTFKDANGEPSTRNGVEVVAIKPNIPEVNSAGVYIIAIVAGISAAATVGLIAVGIGWYK</sequence>
<protein>
    <submittedName>
        <fullName evidence="4">Uncharacterized protein</fullName>
    </submittedName>
</protein>
<proteinExistence type="predicted"/>
<name>A0AAV8W6Z0_9CUCU</name>
<feature type="region of interest" description="Disordered" evidence="1">
    <location>
        <begin position="211"/>
        <end position="255"/>
    </location>
</feature>